<dbReference type="STRING" id="1293045.H663_14880"/>
<proteinExistence type="predicted"/>
<sequence length="74" mass="8454">MPTAKQFCDQGLQLPPEERMAMVDQILDTLEERDDSLDAQWAQEAESRLSAYRRGEVQAILLNEVIAKYQVKTA</sequence>
<dbReference type="Proteomes" id="UP000037507">
    <property type="component" value="Unassembled WGS sequence"/>
</dbReference>
<protein>
    <submittedName>
        <fullName evidence="1">Addiction module protein</fullName>
    </submittedName>
</protein>
<dbReference type="RefSeq" id="WP_053174464.1">
    <property type="nucleotide sequence ID" value="NZ_LFYT02000031.1"/>
</dbReference>
<dbReference type="OrthoDB" id="8908442at2"/>
<evidence type="ECO:0000313" key="2">
    <source>
        <dbReference type="Proteomes" id="UP000037507"/>
    </source>
</evidence>
<name>A0A2T7U9L0_9BURK</name>
<comment type="caution">
    <text evidence="1">The sequence shown here is derived from an EMBL/GenBank/DDBJ whole genome shotgun (WGS) entry which is preliminary data.</text>
</comment>
<evidence type="ECO:0000313" key="1">
    <source>
        <dbReference type="EMBL" id="PVE41363.1"/>
    </source>
</evidence>
<dbReference type="InterPro" id="IPR013406">
    <property type="entry name" value="CHP02574_addiction_mod"/>
</dbReference>
<keyword evidence="2" id="KW-1185">Reference proteome</keyword>
<dbReference type="Pfam" id="PF09720">
    <property type="entry name" value="Unstab_antitox"/>
    <property type="match status" value="1"/>
</dbReference>
<reference evidence="1" key="1">
    <citation type="submission" date="2017-04" db="EMBL/GenBank/DDBJ databases">
        <title>Unexpected and diverse lifestyles within the genus Limnohabitans.</title>
        <authorList>
            <person name="Kasalicky V."/>
            <person name="Mehrshad M."/>
            <person name="Andrei S.-A."/>
            <person name="Salcher M."/>
            <person name="Kratochvilova H."/>
            <person name="Simek K."/>
            <person name="Ghai R."/>
        </authorList>
    </citation>
    <scope>NUCLEOTIDE SEQUENCE [LARGE SCALE GENOMIC DNA]</scope>
    <source>
        <strain evidence="1">II-D5</strain>
    </source>
</reference>
<dbReference type="NCBIfam" id="TIGR02574">
    <property type="entry name" value="stabl_TIGR02574"/>
    <property type="match status" value="1"/>
</dbReference>
<dbReference type="AlphaFoldDB" id="A0A2T7U9L0"/>
<organism evidence="1 2">
    <name type="scientific">Limnohabitans planktonicus II-D5</name>
    <dbReference type="NCBI Taxonomy" id="1293045"/>
    <lineage>
        <taxon>Bacteria</taxon>
        <taxon>Pseudomonadati</taxon>
        <taxon>Pseudomonadota</taxon>
        <taxon>Betaproteobacteria</taxon>
        <taxon>Burkholderiales</taxon>
        <taxon>Comamonadaceae</taxon>
        <taxon>Limnohabitans</taxon>
    </lineage>
</organism>
<gene>
    <name evidence="1" type="ORF">H663_017500</name>
</gene>
<accession>A0A2T7U9L0</accession>
<dbReference type="EMBL" id="LFYT02000031">
    <property type="protein sequence ID" value="PVE41363.1"/>
    <property type="molecule type" value="Genomic_DNA"/>
</dbReference>